<organism evidence="1 2">
    <name type="scientific">Dichomitus squalens</name>
    <dbReference type="NCBI Taxonomy" id="114155"/>
    <lineage>
        <taxon>Eukaryota</taxon>
        <taxon>Fungi</taxon>
        <taxon>Dikarya</taxon>
        <taxon>Basidiomycota</taxon>
        <taxon>Agaricomycotina</taxon>
        <taxon>Agaricomycetes</taxon>
        <taxon>Polyporales</taxon>
        <taxon>Polyporaceae</taxon>
        <taxon>Dichomitus</taxon>
    </lineage>
</organism>
<sequence>MAWWRLAKPANAVRRHPELSADHLTLPCSGHTPPLTYRQAGSSRSRIELLRSW</sequence>
<protein>
    <submittedName>
        <fullName evidence="1">Uncharacterized protein</fullName>
    </submittedName>
</protein>
<name>A0A4Q9PH10_9APHY</name>
<gene>
    <name evidence="1" type="ORF">BD310DRAFT_939669</name>
</gene>
<dbReference type="EMBL" id="ML145240">
    <property type="protein sequence ID" value="TBU52702.1"/>
    <property type="molecule type" value="Genomic_DNA"/>
</dbReference>
<dbReference type="AlphaFoldDB" id="A0A4Q9PH10"/>
<reference evidence="1 2" key="1">
    <citation type="submission" date="2019-01" db="EMBL/GenBank/DDBJ databases">
        <title>Draft genome sequences of three monokaryotic isolates of the white-rot basidiomycete fungus Dichomitus squalens.</title>
        <authorList>
            <consortium name="DOE Joint Genome Institute"/>
            <person name="Lopez S.C."/>
            <person name="Andreopoulos B."/>
            <person name="Pangilinan J."/>
            <person name="Lipzen A."/>
            <person name="Riley R."/>
            <person name="Ahrendt S."/>
            <person name="Ng V."/>
            <person name="Barry K."/>
            <person name="Daum C."/>
            <person name="Grigoriev I.V."/>
            <person name="Hilden K.S."/>
            <person name="Makela M.R."/>
            <person name="de Vries R.P."/>
        </authorList>
    </citation>
    <scope>NUCLEOTIDE SEQUENCE [LARGE SCALE GENOMIC DNA]</scope>
    <source>
        <strain evidence="1 2">CBS 464.89</strain>
    </source>
</reference>
<evidence type="ECO:0000313" key="1">
    <source>
        <dbReference type="EMBL" id="TBU52702.1"/>
    </source>
</evidence>
<accession>A0A4Q9PH10</accession>
<proteinExistence type="predicted"/>
<keyword evidence="2" id="KW-1185">Reference proteome</keyword>
<dbReference type="Proteomes" id="UP000292082">
    <property type="component" value="Unassembled WGS sequence"/>
</dbReference>
<evidence type="ECO:0000313" key="2">
    <source>
        <dbReference type="Proteomes" id="UP000292082"/>
    </source>
</evidence>